<name>A0AAV3QZ71_LITER</name>
<accession>A0AAV3QZ71</accession>
<dbReference type="AlphaFoldDB" id="A0AAV3QZ71"/>
<evidence type="ECO:0000313" key="2">
    <source>
        <dbReference type="EMBL" id="GAA0168122.1"/>
    </source>
</evidence>
<protein>
    <submittedName>
        <fullName evidence="2">Uncharacterized protein</fullName>
    </submittedName>
</protein>
<keyword evidence="3" id="KW-1185">Reference proteome</keyword>
<reference evidence="2 3" key="1">
    <citation type="submission" date="2024-01" db="EMBL/GenBank/DDBJ databases">
        <title>The complete chloroplast genome sequence of Lithospermum erythrorhizon: insights into the phylogenetic relationship among Boraginaceae species and the maternal lineages of purple gromwells.</title>
        <authorList>
            <person name="Okada T."/>
            <person name="Watanabe K."/>
        </authorList>
    </citation>
    <scope>NUCLEOTIDE SEQUENCE [LARGE SCALE GENOMIC DNA]</scope>
</reference>
<feature type="region of interest" description="Disordered" evidence="1">
    <location>
        <begin position="1"/>
        <end position="31"/>
    </location>
</feature>
<evidence type="ECO:0000256" key="1">
    <source>
        <dbReference type="SAM" id="MobiDB-lite"/>
    </source>
</evidence>
<organism evidence="2 3">
    <name type="scientific">Lithospermum erythrorhizon</name>
    <name type="common">Purple gromwell</name>
    <name type="synonym">Lithospermum officinale var. erythrorhizon</name>
    <dbReference type="NCBI Taxonomy" id="34254"/>
    <lineage>
        <taxon>Eukaryota</taxon>
        <taxon>Viridiplantae</taxon>
        <taxon>Streptophyta</taxon>
        <taxon>Embryophyta</taxon>
        <taxon>Tracheophyta</taxon>
        <taxon>Spermatophyta</taxon>
        <taxon>Magnoliopsida</taxon>
        <taxon>eudicotyledons</taxon>
        <taxon>Gunneridae</taxon>
        <taxon>Pentapetalae</taxon>
        <taxon>asterids</taxon>
        <taxon>lamiids</taxon>
        <taxon>Boraginales</taxon>
        <taxon>Boraginaceae</taxon>
        <taxon>Boraginoideae</taxon>
        <taxon>Lithospermeae</taxon>
        <taxon>Lithospermum</taxon>
    </lineage>
</organism>
<comment type="caution">
    <text evidence="2">The sequence shown here is derived from an EMBL/GenBank/DDBJ whole genome shotgun (WGS) entry which is preliminary data.</text>
</comment>
<dbReference type="Proteomes" id="UP001454036">
    <property type="component" value="Unassembled WGS sequence"/>
</dbReference>
<gene>
    <name evidence="2" type="ORF">LIER_22911</name>
</gene>
<evidence type="ECO:0000313" key="3">
    <source>
        <dbReference type="Proteomes" id="UP001454036"/>
    </source>
</evidence>
<sequence length="134" mass="14681">MKNSGEDPGVLELDPDSSGQSPIGHRPQYGAPPRVILKIGALETFRLPAGVESRLVGSISFRLRTPQFMVLQSQIPGLFADLTSELLQLLLKGPHVEVFPSQLHMQILGFLGQEGVAIFQSPRNRGSLKRKKRG</sequence>
<dbReference type="EMBL" id="BAABME010006358">
    <property type="protein sequence ID" value="GAA0168122.1"/>
    <property type="molecule type" value="Genomic_DNA"/>
</dbReference>
<proteinExistence type="predicted"/>